<feature type="domain" description="OmpR/PhoB-type" evidence="5">
    <location>
        <begin position="121"/>
        <end position="219"/>
    </location>
</feature>
<dbReference type="AlphaFoldDB" id="A0A1E5HCH1"/>
<dbReference type="Proteomes" id="UP000094469">
    <property type="component" value="Unassembled WGS sequence"/>
</dbReference>
<dbReference type="GO" id="GO:0006355">
    <property type="term" value="P:regulation of DNA-templated transcription"/>
    <property type="evidence" value="ECO:0007669"/>
    <property type="project" value="InterPro"/>
</dbReference>
<name>A0A1E5HCH1_9ENTE</name>
<dbReference type="SMART" id="SM00862">
    <property type="entry name" value="Trans_reg_C"/>
    <property type="match status" value="1"/>
</dbReference>
<dbReference type="InterPro" id="IPR036388">
    <property type="entry name" value="WH-like_DNA-bd_sf"/>
</dbReference>
<dbReference type="PROSITE" id="PS51755">
    <property type="entry name" value="OMPR_PHOB"/>
    <property type="match status" value="1"/>
</dbReference>
<organism evidence="6 7">
    <name type="scientific">Enterococcus ureilyticus</name>
    <dbReference type="NCBI Taxonomy" id="1131292"/>
    <lineage>
        <taxon>Bacteria</taxon>
        <taxon>Bacillati</taxon>
        <taxon>Bacillota</taxon>
        <taxon>Bacilli</taxon>
        <taxon>Lactobacillales</taxon>
        <taxon>Enterococcaceae</taxon>
        <taxon>Enterococcus</taxon>
    </lineage>
</organism>
<dbReference type="InterPro" id="IPR016032">
    <property type="entry name" value="Sig_transdc_resp-reg_C-effctor"/>
</dbReference>
<keyword evidence="3" id="KW-0804">Transcription</keyword>
<evidence type="ECO:0000256" key="3">
    <source>
        <dbReference type="ARBA" id="ARBA00023163"/>
    </source>
</evidence>
<evidence type="ECO:0000313" key="7">
    <source>
        <dbReference type="Proteomes" id="UP000094469"/>
    </source>
</evidence>
<dbReference type="OrthoDB" id="9790442at2"/>
<protein>
    <recommendedName>
        <fullName evidence="5">OmpR/PhoB-type domain-containing protein</fullName>
    </recommendedName>
</protein>
<reference evidence="7" key="1">
    <citation type="submission" date="2016-09" db="EMBL/GenBank/DDBJ databases">
        <authorList>
            <person name="Gulvik C.A."/>
        </authorList>
    </citation>
    <scope>NUCLEOTIDE SEQUENCE [LARGE SCALE GENOMIC DNA]</scope>
    <source>
        <strain evidence="7">LMG 26676</strain>
    </source>
</reference>
<evidence type="ECO:0000256" key="4">
    <source>
        <dbReference type="PROSITE-ProRule" id="PRU01091"/>
    </source>
</evidence>
<keyword evidence="2 4" id="KW-0238">DNA-binding</keyword>
<evidence type="ECO:0000256" key="1">
    <source>
        <dbReference type="ARBA" id="ARBA00023015"/>
    </source>
</evidence>
<evidence type="ECO:0000256" key="2">
    <source>
        <dbReference type="ARBA" id="ARBA00023125"/>
    </source>
</evidence>
<feature type="DNA-binding region" description="OmpR/PhoB-type" evidence="4">
    <location>
        <begin position="121"/>
        <end position="219"/>
    </location>
</feature>
<evidence type="ECO:0000313" key="6">
    <source>
        <dbReference type="EMBL" id="OEG22526.1"/>
    </source>
</evidence>
<keyword evidence="1" id="KW-0805">Transcription regulation</keyword>
<keyword evidence="7" id="KW-1185">Reference proteome</keyword>
<dbReference type="RefSeq" id="WP_069640062.1">
    <property type="nucleotide sequence ID" value="NZ_JAFBEZ010000025.1"/>
</dbReference>
<dbReference type="STRING" id="1131292.BCR24_15055"/>
<sequence length="225" mass="25764">MKEIGLIDFTNNEEIFLTEIIQVSKYKIIRIPNKKEDFKLSKRLDVIVLNGNDSSDFLTICEWLAFLKSYTSAYFIVTLGNEDKNERLVYLQLGAMQVINLNTQSSEIPILLKNYHEKLSSQKNSHKSLELNSANRTLVVDGNKEVELTRLEYKIMNCLSNNIGTTVSYKELISYVWGQDSSASKIQLSNLIFSLRGKLDPKDRGLVKTIRSKGYMLADRPQDNL</sequence>
<gene>
    <name evidence="6" type="ORF">BCR24_15055</name>
</gene>
<comment type="caution">
    <text evidence="6">The sequence shown here is derived from an EMBL/GenBank/DDBJ whole genome shotgun (WGS) entry which is preliminary data.</text>
</comment>
<dbReference type="InterPro" id="IPR001867">
    <property type="entry name" value="OmpR/PhoB-type_DNA-bd"/>
</dbReference>
<dbReference type="GO" id="GO:0000160">
    <property type="term" value="P:phosphorelay signal transduction system"/>
    <property type="evidence" value="ECO:0007669"/>
    <property type="project" value="InterPro"/>
</dbReference>
<dbReference type="CDD" id="cd00383">
    <property type="entry name" value="trans_reg_C"/>
    <property type="match status" value="1"/>
</dbReference>
<dbReference type="GO" id="GO:0003677">
    <property type="term" value="F:DNA binding"/>
    <property type="evidence" value="ECO:0007669"/>
    <property type="project" value="UniProtKB-UniRule"/>
</dbReference>
<proteinExistence type="predicted"/>
<dbReference type="Gene3D" id="1.10.10.10">
    <property type="entry name" value="Winged helix-like DNA-binding domain superfamily/Winged helix DNA-binding domain"/>
    <property type="match status" value="1"/>
</dbReference>
<evidence type="ECO:0000259" key="5">
    <source>
        <dbReference type="PROSITE" id="PS51755"/>
    </source>
</evidence>
<dbReference type="SUPFAM" id="SSF46894">
    <property type="entry name" value="C-terminal effector domain of the bipartite response regulators"/>
    <property type="match status" value="1"/>
</dbReference>
<dbReference type="Pfam" id="PF00486">
    <property type="entry name" value="Trans_reg_C"/>
    <property type="match status" value="1"/>
</dbReference>
<accession>A0A1E5HCH1</accession>
<dbReference type="EMBL" id="MIKC01000014">
    <property type="protein sequence ID" value="OEG22526.1"/>
    <property type="molecule type" value="Genomic_DNA"/>
</dbReference>